<dbReference type="InterPro" id="IPR050832">
    <property type="entry name" value="Bact_Acetyltransf"/>
</dbReference>
<dbReference type="InterPro" id="IPR000182">
    <property type="entry name" value="GNAT_dom"/>
</dbReference>
<evidence type="ECO:0000313" key="4">
    <source>
        <dbReference type="EMBL" id="AIY39238.1"/>
    </source>
</evidence>
<protein>
    <recommendedName>
        <fullName evidence="3">N-acetyltransferase domain-containing protein</fullName>
    </recommendedName>
</protein>
<dbReference type="KEGG" id="care:LT85_0078"/>
<evidence type="ECO:0000259" key="3">
    <source>
        <dbReference type="PROSITE" id="PS51186"/>
    </source>
</evidence>
<dbReference type="PANTHER" id="PTHR43877:SF6">
    <property type="entry name" value="GCN5-RELATED N-ACETYLTRANSFERASE"/>
    <property type="match status" value="1"/>
</dbReference>
<feature type="domain" description="N-acetyltransferase" evidence="3">
    <location>
        <begin position="138"/>
        <end position="274"/>
    </location>
</feature>
<accession>A0A0A1F3G4</accession>
<reference evidence="5" key="1">
    <citation type="journal article" date="2014" name="Soil Biol. Biochem.">
        <title>Structure and function of bacterial communities in ageing soils: Insights from the Mendocino ecological staircase.</title>
        <authorList>
            <person name="Uroz S."/>
            <person name="Tech J.J."/>
            <person name="Sawaya N.A."/>
            <person name="Frey-Klett P."/>
            <person name="Leveau J.H.J."/>
        </authorList>
    </citation>
    <scope>NUCLEOTIDE SEQUENCE [LARGE SCALE GENOMIC DNA]</scope>
    <source>
        <strain evidence="5">Cal35</strain>
    </source>
</reference>
<dbReference type="HOGENOM" id="CLU_1014557_0_0_4"/>
<dbReference type="Pfam" id="PF08445">
    <property type="entry name" value="FR47"/>
    <property type="match status" value="1"/>
</dbReference>
<dbReference type="PROSITE" id="PS51186">
    <property type="entry name" value="GNAT"/>
    <property type="match status" value="1"/>
</dbReference>
<sequence>MPALQQLWDAQLTPCTGNPLAHDLLGPARAHGEQVAMIWRGQQVVGCVGWVTLGIAEYGCAYASPLVAADMEAASALIAFVSEKVRAAGAQRLRGSVRAGEMAKRDGLQQAGFKPLFEFVNFSRALPFAEPVGLPDGLQIVRIGNPDWGELHRCYAESFSGVPNSPIPDLETMREEWAAANQDASLILMDAHGKYQAFILVDGCTVEAVGVLGQWRGRGLAEKLYHLAAMELAAKEQPEMRALVASSNAASMRLHQKLGFTEYAPRWTVYELHL</sequence>
<proteinExistence type="predicted"/>
<dbReference type="Gene3D" id="3.40.630.30">
    <property type="match status" value="1"/>
</dbReference>
<dbReference type="STRING" id="279058.LT85_0078"/>
<name>A0A0A1F3G4_9BURK</name>
<dbReference type="EMBL" id="CP009962">
    <property type="protein sequence ID" value="AIY39238.1"/>
    <property type="molecule type" value="Genomic_DNA"/>
</dbReference>
<dbReference type="PANTHER" id="PTHR43877">
    <property type="entry name" value="AMINOALKYLPHOSPHONATE N-ACETYLTRANSFERASE-RELATED-RELATED"/>
    <property type="match status" value="1"/>
</dbReference>
<keyword evidence="2" id="KW-0012">Acyltransferase</keyword>
<dbReference type="InterPro" id="IPR013653">
    <property type="entry name" value="GCN5-like_dom"/>
</dbReference>
<evidence type="ECO:0000256" key="1">
    <source>
        <dbReference type="ARBA" id="ARBA00022679"/>
    </source>
</evidence>
<dbReference type="InterPro" id="IPR016181">
    <property type="entry name" value="Acyl_CoA_acyltransferase"/>
</dbReference>
<dbReference type="GO" id="GO:0016747">
    <property type="term" value="F:acyltransferase activity, transferring groups other than amino-acyl groups"/>
    <property type="evidence" value="ECO:0007669"/>
    <property type="project" value="InterPro"/>
</dbReference>
<evidence type="ECO:0000256" key="2">
    <source>
        <dbReference type="ARBA" id="ARBA00023315"/>
    </source>
</evidence>
<keyword evidence="1" id="KW-0808">Transferase</keyword>
<dbReference type="Proteomes" id="UP000030302">
    <property type="component" value="Chromosome"/>
</dbReference>
<dbReference type="AlphaFoldDB" id="A0A0A1F3G4"/>
<organism evidence="4 5">
    <name type="scientific">Collimonas arenae</name>
    <dbReference type="NCBI Taxonomy" id="279058"/>
    <lineage>
        <taxon>Bacteria</taxon>
        <taxon>Pseudomonadati</taxon>
        <taxon>Pseudomonadota</taxon>
        <taxon>Betaproteobacteria</taxon>
        <taxon>Burkholderiales</taxon>
        <taxon>Oxalobacteraceae</taxon>
        <taxon>Collimonas</taxon>
    </lineage>
</organism>
<gene>
    <name evidence="4" type="ORF">LT85_0078</name>
</gene>
<keyword evidence="5" id="KW-1185">Reference proteome</keyword>
<dbReference type="SUPFAM" id="SSF55729">
    <property type="entry name" value="Acyl-CoA N-acyltransferases (Nat)"/>
    <property type="match status" value="1"/>
</dbReference>
<evidence type="ECO:0000313" key="5">
    <source>
        <dbReference type="Proteomes" id="UP000030302"/>
    </source>
</evidence>